<proteinExistence type="predicted"/>
<dbReference type="Proteomes" id="UP001177670">
    <property type="component" value="Unassembled WGS sequence"/>
</dbReference>
<dbReference type="AlphaFoldDB" id="A0AA40KWV6"/>
<protein>
    <submittedName>
        <fullName evidence="2">Uncharacterized protein</fullName>
    </submittedName>
</protein>
<comment type="caution">
    <text evidence="2">The sequence shown here is derived from an EMBL/GenBank/DDBJ whole genome shotgun (WGS) entry which is preliminary data.</text>
</comment>
<feature type="chain" id="PRO_5041427412" evidence="1">
    <location>
        <begin position="17"/>
        <end position="72"/>
    </location>
</feature>
<organism evidence="2 3">
    <name type="scientific">Melipona bicolor</name>
    <dbReference type="NCBI Taxonomy" id="60889"/>
    <lineage>
        <taxon>Eukaryota</taxon>
        <taxon>Metazoa</taxon>
        <taxon>Ecdysozoa</taxon>
        <taxon>Arthropoda</taxon>
        <taxon>Hexapoda</taxon>
        <taxon>Insecta</taxon>
        <taxon>Pterygota</taxon>
        <taxon>Neoptera</taxon>
        <taxon>Endopterygota</taxon>
        <taxon>Hymenoptera</taxon>
        <taxon>Apocrita</taxon>
        <taxon>Aculeata</taxon>
        <taxon>Apoidea</taxon>
        <taxon>Anthophila</taxon>
        <taxon>Apidae</taxon>
        <taxon>Melipona</taxon>
    </lineage>
</organism>
<keyword evidence="1" id="KW-0732">Signal</keyword>
<keyword evidence="3" id="KW-1185">Reference proteome</keyword>
<reference evidence="2" key="1">
    <citation type="submission" date="2021-10" db="EMBL/GenBank/DDBJ databases">
        <title>Melipona bicolor Genome sequencing and assembly.</title>
        <authorList>
            <person name="Araujo N.S."/>
            <person name="Arias M.C."/>
        </authorList>
    </citation>
    <scope>NUCLEOTIDE SEQUENCE</scope>
    <source>
        <strain evidence="2">USP_2M_L1-L4_2017</strain>
        <tissue evidence="2">Whole body</tissue>
    </source>
</reference>
<dbReference type="EMBL" id="JAHYIQ010000001">
    <property type="protein sequence ID" value="KAK1135662.1"/>
    <property type="molecule type" value="Genomic_DNA"/>
</dbReference>
<evidence type="ECO:0000313" key="2">
    <source>
        <dbReference type="EMBL" id="KAK1135662.1"/>
    </source>
</evidence>
<accession>A0AA40KWV6</accession>
<gene>
    <name evidence="2" type="ORF">K0M31_000249</name>
</gene>
<sequence>MCMLFLHAYFICGILGNIESNSQYGFENESGRIVPLLWKTEAAKYINTDVEAVVLQKRKKEKEVEIVGGSSD</sequence>
<feature type="signal peptide" evidence="1">
    <location>
        <begin position="1"/>
        <end position="16"/>
    </location>
</feature>
<evidence type="ECO:0000313" key="3">
    <source>
        <dbReference type="Proteomes" id="UP001177670"/>
    </source>
</evidence>
<name>A0AA40KWV6_9HYME</name>
<evidence type="ECO:0000256" key="1">
    <source>
        <dbReference type="SAM" id="SignalP"/>
    </source>
</evidence>